<name>A0A2S6IKN2_9ACTN</name>
<dbReference type="Pfam" id="PF03631">
    <property type="entry name" value="Virul_fac_BrkB"/>
    <property type="match status" value="1"/>
</dbReference>
<feature type="transmembrane region" description="Helical" evidence="7">
    <location>
        <begin position="158"/>
        <end position="183"/>
    </location>
</feature>
<evidence type="ECO:0000256" key="7">
    <source>
        <dbReference type="SAM" id="Phobius"/>
    </source>
</evidence>
<dbReference type="Proteomes" id="UP000239485">
    <property type="component" value="Unassembled WGS sequence"/>
</dbReference>
<evidence type="ECO:0000256" key="2">
    <source>
        <dbReference type="ARBA" id="ARBA00022475"/>
    </source>
</evidence>
<feature type="transmembrane region" description="Helical" evidence="7">
    <location>
        <begin position="54"/>
        <end position="77"/>
    </location>
</feature>
<gene>
    <name evidence="8" type="ORF">CLV92_107238</name>
</gene>
<feature type="compositionally biased region" description="Basic and acidic residues" evidence="6">
    <location>
        <begin position="311"/>
        <end position="330"/>
    </location>
</feature>
<proteinExistence type="predicted"/>
<feature type="region of interest" description="Disordered" evidence="6">
    <location>
        <begin position="308"/>
        <end position="330"/>
    </location>
</feature>
<accession>A0A2S6IKN2</accession>
<dbReference type="OrthoDB" id="3769784at2"/>
<sequence>MSSVTQVPELARTGIGRLTPRDAWCTVRRHGAWPLLRETFTRFRYGDGFSHSRALGFQLTLAAIPLVIAAFGLITFVEFDALRVVLQRTILALVPGASQDLVVRTLDTFSSEKKVNVLALTLGLAAAVTALFTAMGQVQRGANRIYGVQRDEPALRKYTRAAVLAVLAGLPAMAGFVLLVTGAAFASAVEDVYGLDDDIVEAVAYPAGTVLLLTALTLVLRHGPCRKQPSHSLLVLGGAIAMAMWLGLTALLGAFLDLAAGIGTVYGPLTGFMALLLWSQLTSLAVFVAFALSAELEAAFVGQLDAATDDPSDHAHETDRGPRRRGEADT</sequence>
<feature type="transmembrane region" description="Helical" evidence="7">
    <location>
        <begin position="233"/>
        <end position="256"/>
    </location>
</feature>
<evidence type="ECO:0000256" key="1">
    <source>
        <dbReference type="ARBA" id="ARBA00004651"/>
    </source>
</evidence>
<evidence type="ECO:0000256" key="5">
    <source>
        <dbReference type="ARBA" id="ARBA00023136"/>
    </source>
</evidence>
<dbReference type="InterPro" id="IPR017039">
    <property type="entry name" value="Virul_fac_BrkB"/>
</dbReference>
<dbReference type="PIRSF" id="PIRSF035875">
    <property type="entry name" value="RNase_BN"/>
    <property type="match status" value="1"/>
</dbReference>
<evidence type="ECO:0000256" key="4">
    <source>
        <dbReference type="ARBA" id="ARBA00022989"/>
    </source>
</evidence>
<keyword evidence="3 7" id="KW-0812">Transmembrane</keyword>
<feature type="transmembrane region" description="Helical" evidence="7">
    <location>
        <begin position="203"/>
        <end position="221"/>
    </location>
</feature>
<dbReference type="AlphaFoldDB" id="A0A2S6IKN2"/>
<dbReference type="GO" id="GO:0005886">
    <property type="term" value="C:plasma membrane"/>
    <property type="evidence" value="ECO:0007669"/>
    <property type="project" value="UniProtKB-SubCell"/>
</dbReference>
<dbReference type="PANTHER" id="PTHR30213">
    <property type="entry name" value="INNER MEMBRANE PROTEIN YHJD"/>
    <property type="match status" value="1"/>
</dbReference>
<comment type="caution">
    <text evidence="8">The sequence shown here is derived from an EMBL/GenBank/DDBJ whole genome shotgun (WGS) entry which is preliminary data.</text>
</comment>
<evidence type="ECO:0000256" key="3">
    <source>
        <dbReference type="ARBA" id="ARBA00022692"/>
    </source>
</evidence>
<keyword evidence="4 7" id="KW-1133">Transmembrane helix</keyword>
<feature type="transmembrane region" description="Helical" evidence="7">
    <location>
        <begin position="117"/>
        <end position="138"/>
    </location>
</feature>
<organism evidence="8 9">
    <name type="scientific">Kineococcus xinjiangensis</name>
    <dbReference type="NCBI Taxonomy" id="512762"/>
    <lineage>
        <taxon>Bacteria</taxon>
        <taxon>Bacillati</taxon>
        <taxon>Actinomycetota</taxon>
        <taxon>Actinomycetes</taxon>
        <taxon>Kineosporiales</taxon>
        <taxon>Kineosporiaceae</taxon>
        <taxon>Kineococcus</taxon>
    </lineage>
</organism>
<keyword evidence="2" id="KW-1003">Cell membrane</keyword>
<dbReference type="PANTHER" id="PTHR30213:SF0">
    <property type="entry name" value="UPF0761 MEMBRANE PROTEIN YIHY"/>
    <property type="match status" value="1"/>
</dbReference>
<evidence type="ECO:0000256" key="6">
    <source>
        <dbReference type="SAM" id="MobiDB-lite"/>
    </source>
</evidence>
<reference evidence="8 9" key="1">
    <citation type="submission" date="2018-02" db="EMBL/GenBank/DDBJ databases">
        <title>Genomic Encyclopedia of Archaeal and Bacterial Type Strains, Phase II (KMG-II): from individual species to whole genera.</title>
        <authorList>
            <person name="Goeker M."/>
        </authorList>
    </citation>
    <scope>NUCLEOTIDE SEQUENCE [LARGE SCALE GENOMIC DNA]</scope>
    <source>
        <strain evidence="8 9">DSM 22857</strain>
    </source>
</reference>
<feature type="transmembrane region" description="Helical" evidence="7">
    <location>
        <begin position="268"/>
        <end position="292"/>
    </location>
</feature>
<keyword evidence="5 7" id="KW-0472">Membrane</keyword>
<protein>
    <submittedName>
        <fullName evidence="8">YihY family inner membrane protein</fullName>
    </submittedName>
</protein>
<dbReference type="EMBL" id="PTJD01000007">
    <property type="protein sequence ID" value="PPK94735.1"/>
    <property type="molecule type" value="Genomic_DNA"/>
</dbReference>
<evidence type="ECO:0000313" key="9">
    <source>
        <dbReference type="Proteomes" id="UP000239485"/>
    </source>
</evidence>
<keyword evidence="9" id="KW-1185">Reference proteome</keyword>
<dbReference type="RefSeq" id="WP_158257215.1">
    <property type="nucleotide sequence ID" value="NZ_PTJD01000007.1"/>
</dbReference>
<evidence type="ECO:0000313" key="8">
    <source>
        <dbReference type="EMBL" id="PPK94735.1"/>
    </source>
</evidence>
<comment type="subcellular location">
    <subcellularLocation>
        <location evidence="1">Cell membrane</location>
        <topology evidence="1">Multi-pass membrane protein</topology>
    </subcellularLocation>
</comment>